<dbReference type="Proteomes" id="UP000790787">
    <property type="component" value="Chromosome 15"/>
</dbReference>
<evidence type="ECO:0000313" key="1">
    <source>
        <dbReference type="Proteomes" id="UP000790787"/>
    </source>
</evidence>
<accession>A0AC58SRK8</accession>
<evidence type="ECO:0000313" key="2">
    <source>
        <dbReference type="RefSeq" id="XP_075087608.1"/>
    </source>
</evidence>
<reference evidence="2" key="2">
    <citation type="submission" date="2025-08" db="UniProtKB">
        <authorList>
            <consortium name="RefSeq"/>
        </authorList>
    </citation>
    <scope>IDENTIFICATION</scope>
    <source>
        <tissue evidence="2">Leaf</tissue>
    </source>
</reference>
<reference evidence="1" key="1">
    <citation type="journal article" date="2014" name="Nat. Commun.">
        <title>The tobacco genome sequence and its comparison with those of tomato and potato.</title>
        <authorList>
            <person name="Sierro N."/>
            <person name="Battey J.N."/>
            <person name="Ouadi S."/>
            <person name="Bakaher N."/>
            <person name="Bovet L."/>
            <person name="Willig A."/>
            <person name="Goepfert S."/>
            <person name="Peitsch M.C."/>
            <person name="Ivanov N.V."/>
        </authorList>
    </citation>
    <scope>NUCLEOTIDE SEQUENCE [LARGE SCALE GENOMIC DNA]</scope>
</reference>
<protein>
    <submittedName>
        <fullName evidence="2">Uncharacterized protein LOC142169618</fullName>
    </submittedName>
</protein>
<organism evidence="1 2">
    <name type="scientific">Nicotiana tabacum</name>
    <name type="common">Common tobacco</name>
    <dbReference type="NCBI Taxonomy" id="4097"/>
    <lineage>
        <taxon>Eukaryota</taxon>
        <taxon>Viridiplantae</taxon>
        <taxon>Streptophyta</taxon>
        <taxon>Embryophyta</taxon>
        <taxon>Tracheophyta</taxon>
        <taxon>Spermatophyta</taxon>
        <taxon>Magnoliopsida</taxon>
        <taxon>eudicotyledons</taxon>
        <taxon>Gunneridae</taxon>
        <taxon>Pentapetalae</taxon>
        <taxon>asterids</taxon>
        <taxon>lamiids</taxon>
        <taxon>Solanales</taxon>
        <taxon>Solanaceae</taxon>
        <taxon>Nicotianoideae</taxon>
        <taxon>Nicotianeae</taxon>
        <taxon>Nicotiana</taxon>
    </lineage>
</organism>
<proteinExistence type="predicted"/>
<name>A0AC58SRK8_TOBAC</name>
<sequence>MGFMGKINYTNTLHAELTALMQGLRLAVSNNLMPLEVYTDSTKVLQCINKDNLNYENIICECRSLLTVLGHPQVNHSYREANRVADKLAKEAGKMAETRTNFLIVPLVLSMKQYG</sequence>
<gene>
    <name evidence="2" type="primary">LOC142169618</name>
</gene>
<keyword evidence="1" id="KW-1185">Reference proteome</keyword>
<dbReference type="RefSeq" id="XP_075087608.1">
    <property type="nucleotide sequence ID" value="XM_075231507.1"/>
</dbReference>